<accession>F5XXZ8</accession>
<evidence type="ECO:0000256" key="6">
    <source>
        <dbReference type="SAM" id="Phobius"/>
    </source>
</evidence>
<dbReference type="RefSeq" id="WP_013902554.1">
    <property type="nucleotide sequence ID" value="NC_015677.1"/>
</dbReference>
<dbReference type="Pfam" id="PF06271">
    <property type="entry name" value="RDD"/>
    <property type="match status" value="1"/>
</dbReference>
<evidence type="ECO:0000256" key="1">
    <source>
        <dbReference type="ARBA" id="ARBA00004651"/>
    </source>
</evidence>
<keyword evidence="2" id="KW-1003">Cell membrane</keyword>
<organism evidence="8 9">
    <name type="scientific">Ramlibacter tataouinensis (strain ATCC BAA-407 / DSM 14655 / LMG 21543 / TTB310)</name>
    <dbReference type="NCBI Taxonomy" id="365046"/>
    <lineage>
        <taxon>Bacteria</taxon>
        <taxon>Pseudomonadati</taxon>
        <taxon>Pseudomonadota</taxon>
        <taxon>Betaproteobacteria</taxon>
        <taxon>Burkholderiales</taxon>
        <taxon>Comamonadaceae</taxon>
        <taxon>Ramlibacter</taxon>
    </lineage>
</organism>
<feature type="transmembrane region" description="Helical" evidence="6">
    <location>
        <begin position="30"/>
        <end position="52"/>
    </location>
</feature>
<dbReference type="PANTHER" id="PTHR36115">
    <property type="entry name" value="PROLINE-RICH ANTIGEN HOMOLOG-RELATED"/>
    <property type="match status" value="1"/>
</dbReference>
<dbReference type="GO" id="GO:0005886">
    <property type="term" value="C:plasma membrane"/>
    <property type="evidence" value="ECO:0007669"/>
    <property type="project" value="UniProtKB-SubCell"/>
</dbReference>
<gene>
    <name evidence="8" type="ordered locus">Rta_32120</name>
</gene>
<evidence type="ECO:0000313" key="9">
    <source>
        <dbReference type="Proteomes" id="UP000008385"/>
    </source>
</evidence>
<evidence type="ECO:0000313" key="8">
    <source>
        <dbReference type="EMBL" id="AEG94323.1"/>
    </source>
</evidence>
<dbReference type="Proteomes" id="UP000008385">
    <property type="component" value="Chromosome"/>
</dbReference>
<dbReference type="STRING" id="365046.Rta_32120"/>
<keyword evidence="5 6" id="KW-0472">Membrane</keyword>
<dbReference type="eggNOG" id="COG1714">
    <property type="taxonomic scope" value="Bacteria"/>
</dbReference>
<evidence type="ECO:0000256" key="2">
    <source>
        <dbReference type="ARBA" id="ARBA00022475"/>
    </source>
</evidence>
<dbReference type="KEGG" id="rta:Rta_32120"/>
<dbReference type="InterPro" id="IPR051791">
    <property type="entry name" value="Pra-immunoreactive"/>
</dbReference>
<dbReference type="InterPro" id="IPR010432">
    <property type="entry name" value="RDD"/>
</dbReference>
<dbReference type="HOGENOM" id="CLU_079635_3_0_4"/>
<name>F5XXZ8_RAMTT</name>
<keyword evidence="4 6" id="KW-1133">Transmembrane helix</keyword>
<keyword evidence="9" id="KW-1185">Reference proteome</keyword>
<sequence>MHDQRYAPPAAHVEDVEAPAVGPATRARRFWAAMLDTGIGVFALLLLEAVLPEAIWPGDSGEAWWTLQPADAARDFLLFLLLHGVLLLRRGQTIGKALLGIRIVRSDGGTPSAFQLLAVRHGLLYALMIVPGVGLFVVLVDSLLIFRSSRRCLHDTLADTIVVKA</sequence>
<evidence type="ECO:0000256" key="3">
    <source>
        <dbReference type="ARBA" id="ARBA00022692"/>
    </source>
</evidence>
<feature type="domain" description="RDD" evidence="7">
    <location>
        <begin position="24"/>
        <end position="158"/>
    </location>
</feature>
<keyword evidence="3 6" id="KW-0812">Transmembrane</keyword>
<feature type="transmembrane region" description="Helical" evidence="6">
    <location>
        <begin position="123"/>
        <end position="146"/>
    </location>
</feature>
<dbReference type="AlphaFoldDB" id="F5XXZ8"/>
<evidence type="ECO:0000256" key="5">
    <source>
        <dbReference type="ARBA" id="ARBA00023136"/>
    </source>
</evidence>
<protein>
    <recommendedName>
        <fullName evidence="7">RDD domain-containing protein</fullName>
    </recommendedName>
</protein>
<comment type="subcellular location">
    <subcellularLocation>
        <location evidence="1">Cell membrane</location>
        <topology evidence="1">Multi-pass membrane protein</topology>
    </subcellularLocation>
</comment>
<evidence type="ECO:0000256" key="4">
    <source>
        <dbReference type="ARBA" id="ARBA00022989"/>
    </source>
</evidence>
<proteinExistence type="predicted"/>
<reference evidence="9" key="1">
    <citation type="submission" date="2006-01" db="EMBL/GenBank/DDBJ databases">
        <title>Genome of the cyst-dividing bacterium Ramlibacter tataouinensis.</title>
        <authorList>
            <person name="Barakat M."/>
            <person name="Ortet P."/>
            <person name="De Luca G."/>
            <person name="Jourlin-Castelli C."/>
            <person name="Ansaldi M."/>
            <person name="Py B."/>
            <person name="Fichant G."/>
            <person name="Coutinho P."/>
            <person name="Voulhoux R."/>
            <person name="Bastien O."/>
            <person name="Roy S."/>
            <person name="Marechal E."/>
            <person name="Henrissat B."/>
            <person name="Quentin Y."/>
            <person name="Noirot P."/>
            <person name="Filloux A."/>
            <person name="Mejean V."/>
            <person name="DuBow M."/>
            <person name="Barras F."/>
            <person name="Heulin T."/>
        </authorList>
    </citation>
    <scope>NUCLEOTIDE SEQUENCE [LARGE SCALE GENOMIC DNA]</scope>
    <source>
        <strain evidence="9">ATCC BAA-407 / DSM 14655 / LMG 21543 / TTB310</strain>
    </source>
</reference>
<reference evidence="8 9" key="2">
    <citation type="journal article" date="2011" name="PLoS ONE">
        <title>The Cyst-Dividing Bacterium Ramlibacter tataouinensis TTB310 Genome Reveals a Well-Stocked Toolbox for Adaptation to a Desert Environment.</title>
        <authorList>
            <person name="De Luca G."/>
            <person name="Barakat M."/>
            <person name="Ortet P."/>
            <person name="Fochesato S."/>
            <person name="Jourlin-Castelli C."/>
            <person name="Ansaldi M."/>
            <person name="Py B."/>
            <person name="Fichant G."/>
            <person name="Coutinho P.M."/>
            <person name="Voulhoux R."/>
            <person name="Bastien O."/>
            <person name="Marechal E."/>
            <person name="Henrissat B."/>
            <person name="Quentin Y."/>
            <person name="Noirot P."/>
            <person name="Filloux A."/>
            <person name="Mejean V."/>
            <person name="Dubow M.S."/>
            <person name="Barras F."/>
            <person name="Barbe V."/>
            <person name="Weissenbach J."/>
            <person name="Mihalcescu I."/>
            <person name="Vermeglio A."/>
            <person name="Achouak W."/>
            <person name="Heulin T."/>
        </authorList>
    </citation>
    <scope>NUCLEOTIDE SEQUENCE [LARGE SCALE GENOMIC DNA]</scope>
    <source>
        <strain evidence="9">ATCC BAA-407 / DSM 14655 / LMG 21543 / TTB310</strain>
    </source>
</reference>
<dbReference type="EMBL" id="CP000245">
    <property type="protein sequence ID" value="AEG94323.1"/>
    <property type="molecule type" value="Genomic_DNA"/>
</dbReference>
<evidence type="ECO:0000259" key="7">
    <source>
        <dbReference type="Pfam" id="PF06271"/>
    </source>
</evidence>